<keyword evidence="1" id="KW-0472">Membrane</keyword>
<evidence type="ECO:0000313" key="2">
    <source>
        <dbReference type="EMBL" id="SNC75094.1"/>
    </source>
</evidence>
<reference evidence="3" key="1">
    <citation type="submission" date="2017-06" db="EMBL/GenBank/DDBJ databases">
        <authorList>
            <person name="Varghese N."/>
            <person name="Submissions S."/>
        </authorList>
    </citation>
    <scope>NUCLEOTIDE SEQUENCE [LARGE SCALE GENOMIC DNA]</scope>
    <source>
        <strain evidence="3">DSM 11116</strain>
    </source>
</reference>
<protein>
    <submittedName>
        <fullName evidence="2">Uncharacterized protein</fullName>
    </submittedName>
</protein>
<feature type="transmembrane region" description="Helical" evidence="1">
    <location>
        <begin position="102"/>
        <end position="128"/>
    </location>
</feature>
<keyword evidence="3" id="KW-1185">Reference proteome</keyword>
<sequence length="129" mass="14225">MNQRLTPCLSQSERLLYFALDTVVPAAPPALWWTIGLGLFSGLNLLALREIWPHTPHADDWFLLLGICCFVLLPWLVARTAGRVAAMLQGCAWRIVWRLASWGAYATGAVALIPGAVVISIMLTTLLLR</sequence>
<dbReference type="Proteomes" id="UP000198131">
    <property type="component" value="Unassembled WGS sequence"/>
</dbReference>
<dbReference type="EMBL" id="FYEW01000002">
    <property type="protein sequence ID" value="SNC75094.1"/>
    <property type="molecule type" value="Genomic_DNA"/>
</dbReference>
<evidence type="ECO:0000256" key="1">
    <source>
        <dbReference type="SAM" id="Phobius"/>
    </source>
</evidence>
<name>A0A212UAL2_9BACT</name>
<proteinExistence type="predicted"/>
<gene>
    <name evidence="2" type="ORF">SAMN06265337_2701</name>
</gene>
<accession>A0A212UAL2</accession>
<keyword evidence="1" id="KW-0812">Transmembrane</keyword>
<keyword evidence="1" id="KW-1133">Transmembrane helix</keyword>
<dbReference type="AlphaFoldDB" id="A0A212UAL2"/>
<evidence type="ECO:0000313" key="3">
    <source>
        <dbReference type="Proteomes" id="UP000198131"/>
    </source>
</evidence>
<feature type="transmembrane region" description="Helical" evidence="1">
    <location>
        <begin position="30"/>
        <end position="49"/>
    </location>
</feature>
<organism evidence="2 3">
    <name type="scientific">Hymenobacter gelipurpurascens</name>
    <dbReference type="NCBI Taxonomy" id="89968"/>
    <lineage>
        <taxon>Bacteria</taxon>
        <taxon>Pseudomonadati</taxon>
        <taxon>Bacteroidota</taxon>
        <taxon>Cytophagia</taxon>
        <taxon>Cytophagales</taxon>
        <taxon>Hymenobacteraceae</taxon>
        <taxon>Hymenobacter</taxon>
    </lineage>
</organism>
<feature type="transmembrane region" description="Helical" evidence="1">
    <location>
        <begin position="61"/>
        <end position="82"/>
    </location>
</feature>